<reference evidence="6" key="1">
    <citation type="journal article" date="2014" name="Int. J. Syst. Evol. Microbiol.">
        <title>Complete genome sequence of Corynebacterium casei LMG S-19264T (=DSM 44701T), isolated from a smear-ripened cheese.</title>
        <authorList>
            <consortium name="US DOE Joint Genome Institute (JGI-PGF)"/>
            <person name="Walter F."/>
            <person name="Albersmeier A."/>
            <person name="Kalinowski J."/>
            <person name="Ruckert C."/>
        </authorList>
    </citation>
    <scope>NUCLEOTIDE SEQUENCE</scope>
    <source>
        <strain evidence="6">CGMCC 1.12153</strain>
    </source>
</reference>
<keyword evidence="4 5" id="KW-0472">Membrane</keyword>
<dbReference type="Pfam" id="PF04140">
    <property type="entry name" value="ICMT"/>
    <property type="match status" value="1"/>
</dbReference>
<keyword evidence="3 5" id="KW-1133">Transmembrane helix</keyword>
<proteinExistence type="predicted"/>
<sequence>MSRGGVEVEAKHYHLFIWLHTLFFISIFFEWFILKGGVLWLSPFLIALFVILQGLRVWCIASLGRKWNTRIIVIPDEPLVERGPYQYVKHPNYMIVFFELLVIPLLFQAFVTALLFPLLHLLVLVIRIPAEERALSGKF</sequence>
<name>A0A917AZ46_HALAA</name>
<keyword evidence="2 5" id="KW-0812">Transmembrane</keyword>
<organism evidence="6 7">
    <name type="scientific">Halobacillus andaensis</name>
    <dbReference type="NCBI Taxonomy" id="1176239"/>
    <lineage>
        <taxon>Bacteria</taxon>
        <taxon>Bacillati</taxon>
        <taxon>Bacillota</taxon>
        <taxon>Bacilli</taxon>
        <taxon>Bacillales</taxon>
        <taxon>Bacillaceae</taxon>
        <taxon>Halobacillus</taxon>
    </lineage>
</organism>
<comment type="caution">
    <text evidence="6">The sequence shown here is derived from an EMBL/GenBank/DDBJ whole genome shotgun (WGS) entry which is preliminary data.</text>
</comment>
<evidence type="ECO:0000256" key="2">
    <source>
        <dbReference type="ARBA" id="ARBA00022692"/>
    </source>
</evidence>
<feature type="transmembrane region" description="Helical" evidence="5">
    <location>
        <begin position="40"/>
        <end position="61"/>
    </location>
</feature>
<dbReference type="AlphaFoldDB" id="A0A917AZ46"/>
<dbReference type="Gene3D" id="1.20.120.1630">
    <property type="match status" value="1"/>
</dbReference>
<dbReference type="InterPro" id="IPR007269">
    <property type="entry name" value="ICMT_MeTrfase"/>
</dbReference>
<dbReference type="GO" id="GO:0004671">
    <property type="term" value="F:protein C-terminal S-isoprenylcysteine carboxyl O-methyltransferase activity"/>
    <property type="evidence" value="ECO:0007669"/>
    <property type="project" value="InterPro"/>
</dbReference>
<evidence type="ECO:0000256" key="4">
    <source>
        <dbReference type="ARBA" id="ARBA00023136"/>
    </source>
</evidence>
<dbReference type="GO" id="GO:0016020">
    <property type="term" value="C:membrane"/>
    <property type="evidence" value="ECO:0007669"/>
    <property type="project" value="UniProtKB-SubCell"/>
</dbReference>
<gene>
    <name evidence="6" type="primary">ypbQ</name>
    <name evidence="6" type="ORF">GCM10010954_05280</name>
</gene>
<dbReference type="InterPro" id="IPR052527">
    <property type="entry name" value="Metal_cation-efflux_comp"/>
</dbReference>
<dbReference type="Proteomes" id="UP000660110">
    <property type="component" value="Unassembled WGS sequence"/>
</dbReference>
<dbReference type="PANTHER" id="PTHR43847:SF1">
    <property type="entry name" value="BLL3993 PROTEIN"/>
    <property type="match status" value="1"/>
</dbReference>
<accession>A0A917AZ46</accession>
<evidence type="ECO:0000256" key="1">
    <source>
        <dbReference type="ARBA" id="ARBA00004141"/>
    </source>
</evidence>
<feature type="transmembrane region" description="Helical" evidence="5">
    <location>
        <begin position="93"/>
        <end position="126"/>
    </location>
</feature>
<feature type="transmembrane region" description="Helical" evidence="5">
    <location>
        <begin position="12"/>
        <end position="34"/>
    </location>
</feature>
<protein>
    <recommendedName>
        <fullName evidence="8">Isoprenylcysteine carboxyl methyltransferase</fullName>
    </recommendedName>
</protein>
<dbReference type="PANTHER" id="PTHR43847">
    <property type="entry name" value="BLL3993 PROTEIN"/>
    <property type="match status" value="1"/>
</dbReference>
<evidence type="ECO:0000256" key="5">
    <source>
        <dbReference type="SAM" id="Phobius"/>
    </source>
</evidence>
<evidence type="ECO:0000256" key="3">
    <source>
        <dbReference type="ARBA" id="ARBA00022989"/>
    </source>
</evidence>
<evidence type="ECO:0000313" key="7">
    <source>
        <dbReference type="Proteomes" id="UP000660110"/>
    </source>
</evidence>
<reference evidence="6" key="2">
    <citation type="submission" date="2020-09" db="EMBL/GenBank/DDBJ databases">
        <authorList>
            <person name="Sun Q."/>
            <person name="Zhou Y."/>
        </authorList>
    </citation>
    <scope>NUCLEOTIDE SEQUENCE</scope>
    <source>
        <strain evidence="6">CGMCC 1.12153</strain>
    </source>
</reference>
<evidence type="ECO:0000313" key="6">
    <source>
        <dbReference type="EMBL" id="GGF09750.1"/>
    </source>
</evidence>
<comment type="subcellular location">
    <subcellularLocation>
        <location evidence="1">Membrane</location>
        <topology evidence="1">Multi-pass membrane protein</topology>
    </subcellularLocation>
</comment>
<evidence type="ECO:0008006" key="8">
    <source>
        <dbReference type="Google" id="ProtNLM"/>
    </source>
</evidence>
<keyword evidence="7" id="KW-1185">Reference proteome</keyword>
<dbReference type="EMBL" id="BMEL01000001">
    <property type="protein sequence ID" value="GGF09750.1"/>
    <property type="molecule type" value="Genomic_DNA"/>
</dbReference>